<dbReference type="InterPro" id="IPR043142">
    <property type="entry name" value="PapC-like_C_sf"/>
</dbReference>
<reference evidence="2 3" key="1">
    <citation type="journal article" date="2013" name="PLoS Pathog.">
        <title>Genomic analysis of the Kiwifruit pathogen Pseudomonas syringae pv. actinidiae provides insight into the origins of an emergent plant disease.</title>
        <authorList>
            <person name="McCann H.C."/>
            <person name="Rikkerink E.H."/>
            <person name="Bertels F."/>
            <person name="Fiers M."/>
            <person name="Lu A."/>
            <person name="Rees-George J."/>
            <person name="Andersen M.T."/>
            <person name="Gleave A.P."/>
            <person name="Haubold B."/>
            <person name="Wohlers M.W."/>
            <person name="Guttman D.S."/>
            <person name="Wang P.W."/>
            <person name="Straub C."/>
            <person name="Vanneste J.L."/>
            <person name="Rainey P.B."/>
            <person name="Templeton M.D."/>
        </authorList>
    </citation>
    <scope>NUCLEOTIDE SEQUENCE [LARGE SCALE GENOMIC DNA]</scope>
    <source>
        <strain evidence="2 3">ICMP 19096</strain>
    </source>
</reference>
<dbReference type="Gene3D" id="2.60.40.2610">
    <property type="entry name" value="Outer membrane usher protein FimD, plug domain"/>
    <property type="match status" value="1"/>
</dbReference>
<dbReference type="Pfam" id="PF00577">
    <property type="entry name" value="Usher"/>
    <property type="match status" value="1"/>
</dbReference>
<dbReference type="Gene3D" id="2.60.40.2070">
    <property type="match status" value="1"/>
</dbReference>
<dbReference type="Pfam" id="PF13953">
    <property type="entry name" value="PapC_C"/>
    <property type="match status" value="1"/>
</dbReference>
<evidence type="ECO:0000259" key="1">
    <source>
        <dbReference type="Pfam" id="PF13953"/>
    </source>
</evidence>
<comment type="caution">
    <text evidence="2">The sequence shown here is derived from an EMBL/GenBank/DDBJ whole genome shotgun (WGS) entry which is preliminary data.</text>
</comment>
<gene>
    <name evidence="2" type="ORF">A245_18575</name>
</gene>
<organism evidence="2 3">
    <name type="scientific">Pseudomonas syringae pv. actinidiae ICMP 19096</name>
    <dbReference type="NCBI Taxonomy" id="1194405"/>
    <lineage>
        <taxon>Bacteria</taxon>
        <taxon>Pseudomonadati</taxon>
        <taxon>Pseudomonadota</taxon>
        <taxon>Gammaproteobacteria</taxon>
        <taxon>Pseudomonadales</taxon>
        <taxon>Pseudomonadaceae</taxon>
        <taxon>Pseudomonas</taxon>
        <taxon>Pseudomonas syringae</taxon>
    </lineage>
</organism>
<dbReference type="InterPro" id="IPR042186">
    <property type="entry name" value="FimD_plug_dom"/>
</dbReference>
<feature type="domain" description="PapC-like C-terminal" evidence="1">
    <location>
        <begin position="116"/>
        <end position="180"/>
    </location>
</feature>
<dbReference type="PANTHER" id="PTHR30451">
    <property type="entry name" value="OUTER MEMBRANE USHER PROTEIN"/>
    <property type="match status" value="1"/>
</dbReference>
<accession>A0A656JWT3</accession>
<feature type="non-terminal residue" evidence="2">
    <location>
        <position position="1"/>
    </location>
</feature>
<protein>
    <submittedName>
        <fullName evidence="2">Fimbrial biogenesis outer membrane usher protein</fullName>
    </submittedName>
</protein>
<dbReference type="AlphaFoldDB" id="A0A656JWT3"/>
<dbReference type="GO" id="GO:0009279">
    <property type="term" value="C:cell outer membrane"/>
    <property type="evidence" value="ECO:0007669"/>
    <property type="project" value="TreeGrafter"/>
</dbReference>
<dbReference type="GO" id="GO:0015473">
    <property type="term" value="F:fimbrial usher porin activity"/>
    <property type="evidence" value="ECO:0007669"/>
    <property type="project" value="InterPro"/>
</dbReference>
<sequence length="201" mass="21224">ASRGEGYWQMSANARGAAALHSGGLTLGPYLGDSFALVEAKGASGARLMNAQGAAIDGNGYALLPSLLPYRYNNIALSADGMNDKAELEDGQRRIAPYAGATVKVTFKTRHGDALLIRAHVPNGEQVPLGADVLDAQDKVIGMVGQGGQAYVRSESRAGRLTLRWGNGLSERCTLDYAVDPQAASQPLIQLESECRLPVKQ</sequence>
<dbReference type="GO" id="GO:0009297">
    <property type="term" value="P:pilus assembly"/>
    <property type="evidence" value="ECO:0007669"/>
    <property type="project" value="InterPro"/>
</dbReference>
<dbReference type="InterPro" id="IPR025949">
    <property type="entry name" value="PapC-like_C"/>
</dbReference>
<dbReference type="EMBL" id="AOKF01001565">
    <property type="protein sequence ID" value="EPN59054.1"/>
    <property type="molecule type" value="Genomic_DNA"/>
</dbReference>
<proteinExistence type="predicted"/>
<dbReference type="Proteomes" id="UP000018849">
    <property type="component" value="Unassembled WGS sequence"/>
</dbReference>
<dbReference type="InterPro" id="IPR000015">
    <property type="entry name" value="Fimb_usher"/>
</dbReference>
<name>A0A656JWT3_PSESF</name>
<dbReference type="FunFam" id="2.60.40.2610:FF:000001">
    <property type="entry name" value="Outer membrane fimbrial usher protein"/>
    <property type="match status" value="1"/>
</dbReference>
<evidence type="ECO:0000313" key="2">
    <source>
        <dbReference type="EMBL" id="EPN59054.1"/>
    </source>
</evidence>
<evidence type="ECO:0000313" key="3">
    <source>
        <dbReference type="Proteomes" id="UP000018849"/>
    </source>
</evidence>
<dbReference type="PANTHER" id="PTHR30451:SF20">
    <property type="entry name" value="FIMBRIAE USHER"/>
    <property type="match status" value="1"/>
</dbReference>